<evidence type="ECO:0000313" key="1">
    <source>
        <dbReference type="EMBL" id="KAI3794032.1"/>
    </source>
</evidence>
<dbReference type="Proteomes" id="UP001056120">
    <property type="component" value="Linkage Group LG12"/>
</dbReference>
<name>A0ACB9HE61_9ASTR</name>
<comment type="caution">
    <text evidence="1">The sequence shown here is derived from an EMBL/GenBank/DDBJ whole genome shotgun (WGS) entry which is preliminary data.</text>
</comment>
<evidence type="ECO:0000313" key="2">
    <source>
        <dbReference type="Proteomes" id="UP001056120"/>
    </source>
</evidence>
<sequence>MGLRLESAHWHHRYVCLHATRQILLKYANNGAIPLLPSIAWLVFIFHILFFVLQDLGFPSQSRLLHFAFAEFVHNKRNVHVGGTTSLVLVNDFHKSVSENTERRIGGRILASIGVNYNLQMGSKGRLPPPHHLRRPLPGPVIRHHDPIPPEMHPRHGGFPPYDMPPHPEIMEQKLAAQHVEMQKLATENQRFAATHGTLRQDLAAIQHELQMLHNHVGTIKSEREQQIMGLLDKIGKMEADLQGAVPLKMELQKARADAQSLLAAREELVSRVQQLTEDNQRAHMDLQQVPALMSELESLRQEYHHSRATYEYEKKLYNEHLESLQVMEKNYMTMASEVEKLRAELRKQAEIDKRMAGSYGGFTGHNDKEATGHYPVGQNTYNDTYGVPQGRGPLPDGNTAVGAQSGPISVRASYDAYKGPGPAGPGYDMQRRSGFHKGPGVPTYDPQRGSDALAYDSQRGPGAPPYDPQRGHITAGYDTHRGPGYDSYRGPGGTGYDRQRGPGGPASRPQFGGPGYDVHRGTSFESPTGPSGPQGAGQAMQPVNNASYGSVAVTAHTGGGYQGAQAQQPPPAASADGNHLGRR</sequence>
<protein>
    <submittedName>
        <fullName evidence="1">Uncharacterized protein</fullName>
    </submittedName>
</protein>
<reference evidence="2" key="1">
    <citation type="journal article" date="2022" name="Mol. Ecol. Resour.">
        <title>The genomes of chicory, endive, great burdock and yacon provide insights into Asteraceae palaeo-polyploidization history and plant inulin production.</title>
        <authorList>
            <person name="Fan W."/>
            <person name="Wang S."/>
            <person name="Wang H."/>
            <person name="Wang A."/>
            <person name="Jiang F."/>
            <person name="Liu H."/>
            <person name="Zhao H."/>
            <person name="Xu D."/>
            <person name="Zhang Y."/>
        </authorList>
    </citation>
    <scope>NUCLEOTIDE SEQUENCE [LARGE SCALE GENOMIC DNA]</scope>
    <source>
        <strain evidence="2">cv. Yunnan</strain>
    </source>
</reference>
<organism evidence="1 2">
    <name type="scientific">Smallanthus sonchifolius</name>
    <dbReference type="NCBI Taxonomy" id="185202"/>
    <lineage>
        <taxon>Eukaryota</taxon>
        <taxon>Viridiplantae</taxon>
        <taxon>Streptophyta</taxon>
        <taxon>Embryophyta</taxon>
        <taxon>Tracheophyta</taxon>
        <taxon>Spermatophyta</taxon>
        <taxon>Magnoliopsida</taxon>
        <taxon>eudicotyledons</taxon>
        <taxon>Gunneridae</taxon>
        <taxon>Pentapetalae</taxon>
        <taxon>asterids</taxon>
        <taxon>campanulids</taxon>
        <taxon>Asterales</taxon>
        <taxon>Asteraceae</taxon>
        <taxon>Asteroideae</taxon>
        <taxon>Heliantheae alliance</taxon>
        <taxon>Millerieae</taxon>
        <taxon>Smallanthus</taxon>
    </lineage>
</organism>
<gene>
    <name evidence="1" type="ORF">L1987_36657</name>
</gene>
<reference evidence="1 2" key="2">
    <citation type="journal article" date="2022" name="Mol. Ecol. Resour.">
        <title>The genomes of chicory, endive, great burdock and yacon provide insights into Asteraceae paleo-polyploidization history and plant inulin production.</title>
        <authorList>
            <person name="Fan W."/>
            <person name="Wang S."/>
            <person name="Wang H."/>
            <person name="Wang A."/>
            <person name="Jiang F."/>
            <person name="Liu H."/>
            <person name="Zhao H."/>
            <person name="Xu D."/>
            <person name="Zhang Y."/>
        </authorList>
    </citation>
    <scope>NUCLEOTIDE SEQUENCE [LARGE SCALE GENOMIC DNA]</scope>
    <source>
        <strain evidence="2">cv. Yunnan</strain>
        <tissue evidence="1">Leaves</tissue>
    </source>
</reference>
<keyword evidence="2" id="KW-1185">Reference proteome</keyword>
<proteinExistence type="predicted"/>
<dbReference type="EMBL" id="CM042029">
    <property type="protein sequence ID" value="KAI3794032.1"/>
    <property type="molecule type" value="Genomic_DNA"/>
</dbReference>
<accession>A0ACB9HE61</accession>